<accession>A0A076NL39</accession>
<reference evidence="2 4" key="2">
    <citation type="submission" date="2017-06" db="EMBL/GenBank/DDBJ databases">
        <authorList>
            <consortium name="Pathogen Informatics"/>
        </authorList>
    </citation>
    <scope>NUCLEOTIDE SEQUENCE [LARGE SCALE GENOMIC DNA]</scope>
    <source>
        <strain evidence="2 4">NCTC13015</strain>
    </source>
</reference>
<dbReference type="GO" id="GO:0004658">
    <property type="term" value="F:propionyl-CoA carboxylase activity"/>
    <property type="evidence" value="ECO:0007669"/>
    <property type="project" value="InterPro"/>
</dbReference>
<evidence type="ECO:0000313" key="1">
    <source>
        <dbReference type="EMBL" id="AIJ32941.1"/>
    </source>
</evidence>
<dbReference type="AlphaFoldDB" id="A0A076NL39"/>
<dbReference type="InterPro" id="IPR032716">
    <property type="entry name" value="ACC_epsilon"/>
</dbReference>
<dbReference type="EMBL" id="CP009211">
    <property type="protein sequence ID" value="AIJ32941.1"/>
    <property type="molecule type" value="Genomic_DNA"/>
</dbReference>
<keyword evidence="3" id="KW-1185">Reference proteome</keyword>
<dbReference type="KEGG" id="cii:CIMIT_02605"/>
<dbReference type="STRING" id="156978.CIMIT_02605"/>
<protein>
    <submittedName>
        <fullName evidence="2">Acetyl-CoA carboxylase subunit</fullName>
    </submittedName>
</protein>
<dbReference type="RefSeq" id="WP_038588711.1">
    <property type="nucleotide sequence ID" value="NZ_CP009211.1"/>
</dbReference>
<dbReference type="OrthoDB" id="4419219at2"/>
<evidence type="ECO:0000313" key="3">
    <source>
        <dbReference type="Proteomes" id="UP000028780"/>
    </source>
</evidence>
<evidence type="ECO:0000313" key="2">
    <source>
        <dbReference type="EMBL" id="SNV60220.1"/>
    </source>
</evidence>
<gene>
    <name evidence="2" type="primary">accE</name>
    <name evidence="1" type="ORF">CIMIT_02605</name>
    <name evidence="2" type="ORF">SAMEA4535761_00587</name>
</gene>
<dbReference type="HOGENOM" id="CLU_175330_0_0_11"/>
<name>A0A076NL39_9CORY</name>
<dbReference type="Proteomes" id="UP000028780">
    <property type="component" value="Chromosome"/>
</dbReference>
<sequence length="71" mass="7654">MTAPTATLFTVTKGNPTEDELAALSSILADMQAAAKAKQQPADRNRWGAPALPQHQNVVFNPHAFANVTYF</sequence>
<dbReference type="GO" id="GO:0003989">
    <property type="term" value="F:acetyl-CoA carboxylase activity"/>
    <property type="evidence" value="ECO:0007669"/>
    <property type="project" value="InterPro"/>
</dbReference>
<reference evidence="1 3" key="1">
    <citation type="submission" date="2014-08" db="EMBL/GenBank/DDBJ databases">
        <title>Complete genome sequence of Corynebacterium imitans DSM 44264, isolated from a five-month-old boy with suspected pharyngeal diphtheria.</title>
        <authorList>
            <person name="Mollmann S."/>
            <person name="Albersmeier A."/>
            <person name="Ruckert C."/>
            <person name="Tauch A."/>
        </authorList>
    </citation>
    <scope>NUCLEOTIDE SEQUENCE [LARGE SCALE GENOMIC DNA]</scope>
    <source>
        <strain evidence="1 3">DSM 44264</strain>
    </source>
</reference>
<evidence type="ECO:0000313" key="4">
    <source>
        <dbReference type="Proteomes" id="UP000215374"/>
    </source>
</evidence>
<proteinExistence type="predicted"/>
<organism evidence="1 3">
    <name type="scientific">Corynebacterium imitans</name>
    <dbReference type="NCBI Taxonomy" id="156978"/>
    <lineage>
        <taxon>Bacteria</taxon>
        <taxon>Bacillati</taxon>
        <taxon>Actinomycetota</taxon>
        <taxon>Actinomycetes</taxon>
        <taxon>Mycobacteriales</taxon>
        <taxon>Corynebacteriaceae</taxon>
        <taxon>Corynebacterium</taxon>
    </lineage>
</organism>
<dbReference type="Pfam" id="PF13822">
    <property type="entry name" value="ACC_epsilon"/>
    <property type="match status" value="1"/>
</dbReference>
<dbReference type="EMBL" id="LT906467">
    <property type="protein sequence ID" value="SNV60220.1"/>
    <property type="molecule type" value="Genomic_DNA"/>
</dbReference>
<dbReference type="Proteomes" id="UP000215374">
    <property type="component" value="Chromosome 1"/>
</dbReference>